<keyword evidence="1" id="KW-0808">Transferase</keyword>
<dbReference type="EMBL" id="JACIIV010000018">
    <property type="protein sequence ID" value="MBB6228395.1"/>
    <property type="molecule type" value="Genomic_DNA"/>
</dbReference>
<evidence type="ECO:0000313" key="2">
    <source>
        <dbReference type="Proteomes" id="UP000538147"/>
    </source>
</evidence>
<keyword evidence="1" id="KW-0418">Kinase</keyword>
<evidence type="ECO:0000313" key="1">
    <source>
        <dbReference type="EMBL" id="MBB6228395.1"/>
    </source>
</evidence>
<protein>
    <submittedName>
        <fullName evidence="1">Light-regulated signal transduction histidine kinase (Bacteriophytochrome)</fullName>
    </submittedName>
</protein>
<reference evidence="1 2" key="1">
    <citation type="submission" date="2020-08" db="EMBL/GenBank/DDBJ databases">
        <title>Genomic Encyclopedia of Type Strains, Phase IV (KMG-IV): sequencing the most valuable type-strain genomes for metagenomic binning, comparative biology and taxonomic classification.</title>
        <authorList>
            <person name="Goeker M."/>
        </authorList>
    </citation>
    <scope>NUCLEOTIDE SEQUENCE [LARGE SCALE GENOMIC DNA]</scope>
    <source>
        <strain evidence="1 2">DSM 102189</strain>
    </source>
</reference>
<keyword evidence="2" id="KW-1185">Reference proteome</keyword>
<sequence>MEIRLQNEQLVERNAELDMLMAITAHDVRSPLFGLRNLFDLTIRRAAKQPDLPLEVLRQAECGNFGSQATRRARVTVAASAMSWNERRRS</sequence>
<dbReference type="Proteomes" id="UP000538147">
    <property type="component" value="Unassembled WGS sequence"/>
</dbReference>
<name>A0A841LF06_9SPHN</name>
<dbReference type="InterPro" id="IPR036097">
    <property type="entry name" value="HisK_dim/P_sf"/>
</dbReference>
<organism evidence="1 2">
    <name type="scientific">Polymorphobacter multimanifer</name>
    <dbReference type="NCBI Taxonomy" id="1070431"/>
    <lineage>
        <taxon>Bacteria</taxon>
        <taxon>Pseudomonadati</taxon>
        <taxon>Pseudomonadota</taxon>
        <taxon>Alphaproteobacteria</taxon>
        <taxon>Sphingomonadales</taxon>
        <taxon>Sphingosinicellaceae</taxon>
        <taxon>Polymorphobacter</taxon>
    </lineage>
</organism>
<accession>A0A841LF06</accession>
<dbReference type="RefSeq" id="WP_184200649.1">
    <property type="nucleotide sequence ID" value="NZ_BMOX01000022.1"/>
</dbReference>
<gene>
    <name evidence="1" type="ORF">FHS79_002580</name>
</gene>
<dbReference type="GO" id="GO:0000155">
    <property type="term" value="F:phosphorelay sensor kinase activity"/>
    <property type="evidence" value="ECO:0007669"/>
    <property type="project" value="InterPro"/>
</dbReference>
<proteinExistence type="predicted"/>
<comment type="caution">
    <text evidence="1">The sequence shown here is derived from an EMBL/GenBank/DDBJ whole genome shotgun (WGS) entry which is preliminary data.</text>
</comment>
<dbReference type="AlphaFoldDB" id="A0A841LF06"/>
<dbReference type="SUPFAM" id="SSF47384">
    <property type="entry name" value="Homodimeric domain of signal transducing histidine kinase"/>
    <property type="match status" value="1"/>
</dbReference>